<gene>
    <name evidence="2" type="ORF">V9T40_009053</name>
</gene>
<evidence type="ECO:0000256" key="1">
    <source>
        <dbReference type="SAM" id="Phobius"/>
    </source>
</evidence>
<evidence type="ECO:0000313" key="3">
    <source>
        <dbReference type="Proteomes" id="UP001367676"/>
    </source>
</evidence>
<keyword evidence="3" id="KW-1185">Reference proteome</keyword>
<organism evidence="2 3">
    <name type="scientific">Parthenolecanium corni</name>
    <dbReference type="NCBI Taxonomy" id="536013"/>
    <lineage>
        <taxon>Eukaryota</taxon>
        <taxon>Metazoa</taxon>
        <taxon>Ecdysozoa</taxon>
        <taxon>Arthropoda</taxon>
        <taxon>Hexapoda</taxon>
        <taxon>Insecta</taxon>
        <taxon>Pterygota</taxon>
        <taxon>Neoptera</taxon>
        <taxon>Paraneoptera</taxon>
        <taxon>Hemiptera</taxon>
        <taxon>Sternorrhyncha</taxon>
        <taxon>Coccoidea</taxon>
        <taxon>Coccidae</taxon>
        <taxon>Parthenolecanium</taxon>
    </lineage>
</organism>
<dbReference type="EMBL" id="JBBCAQ010000010">
    <property type="protein sequence ID" value="KAK7601612.1"/>
    <property type="molecule type" value="Genomic_DNA"/>
</dbReference>
<name>A0AAN9TMV0_9HEMI</name>
<evidence type="ECO:0000313" key="2">
    <source>
        <dbReference type="EMBL" id="KAK7601612.1"/>
    </source>
</evidence>
<accession>A0AAN9TMV0</accession>
<feature type="transmembrane region" description="Helical" evidence="1">
    <location>
        <begin position="93"/>
        <end position="110"/>
    </location>
</feature>
<sequence length="111" mass="12202">MERTPRPYIKKAMQWAGAGRRQGGRYLRIAYGNKSRPPETKEIVKYPSEVGKEPPILQCTERISVEKMCYEYVMTTSLMMMMIMLTASSKLHSVAAATAATVAASAAAAAL</sequence>
<reference evidence="2 3" key="1">
    <citation type="submission" date="2024-03" db="EMBL/GenBank/DDBJ databases">
        <title>Adaptation during the transition from Ophiocordyceps entomopathogen to insect associate is accompanied by gene loss and intensified selection.</title>
        <authorList>
            <person name="Ward C.M."/>
            <person name="Onetto C.A."/>
            <person name="Borneman A.R."/>
        </authorList>
    </citation>
    <scope>NUCLEOTIDE SEQUENCE [LARGE SCALE GENOMIC DNA]</scope>
    <source>
        <strain evidence="2">AWRI1</strain>
        <tissue evidence="2">Single Adult Female</tissue>
    </source>
</reference>
<dbReference type="AlphaFoldDB" id="A0AAN9TMV0"/>
<protein>
    <submittedName>
        <fullName evidence="2">Uncharacterized protein</fullName>
    </submittedName>
</protein>
<keyword evidence="1" id="KW-1133">Transmembrane helix</keyword>
<comment type="caution">
    <text evidence="2">The sequence shown here is derived from an EMBL/GenBank/DDBJ whole genome shotgun (WGS) entry which is preliminary data.</text>
</comment>
<proteinExistence type="predicted"/>
<keyword evidence="1" id="KW-0812">Transmembrane</keyword>
<keyword evidence="1" id="KW-0472">Membrane</keyword>
<dbReference type="Proteomes" id="UP001367676">
    <property type="component" value="Unassembled WGS sequence"/>
</dbReference>